<keyword evidence="10" id="KW-1185">Reference proteome</keyword>
<keyword evidence="7 8" id="KW-0472">Membrane</keyword>
<feature type="transmembrane region" description="Helical" evidence="8">
    <location>
        <begin position="209"/>
        <end position="227"/>
    </location>
</feature>
<evidence type="ECO:0000256" key="5">
    <source>
        <dbReference type="ARBA" id="ARBA00022692"/>
    </source>
</evidence>
<keyword evidence="3" id="KW-0813">Transport</keyword>
<evidence type="ECO:0000256" key="6">
    <source>
        <dbReference type="ARBA" id="ARBA00022989"/>
    </source>
</evidence>
<evidence type="ECO:0000256" key="4">
    <source>
        <dbReference type="ARBA" id="ARBA00022475"/>
    </source>
</evidence>
<name>A0ABS6DY66_9FIRM</name>
<keyword evidence="5 8" id="KW-0812">Transmembrane</keyword>
<comment type="subcellular location">
    <subcellularLocation>
        <location evidence="1">Cell membrane</location>
        <topology evidence="1">Multi-pass membrane protein</topology>
    </subcellularLocation>
</comment>
<feature type="transmembrane region" description="Helical" evidence="8">
    <location>
        <begin position="152"/>
        <end position="174"/>
    </location>
</feature>
<comment type="similarity">
    <text evidence="2">Belongs to the AzlC family.</text>
</comment>
<protein>
    <submittedName>
        <fullName evidence="9">AzlC family ABC transporter permease</fullName>
    </submittedName>
</protein>
<dbReference type="RefSeq" id="WP_216570562.1">
    <property type="nucleotide sequence ID" value="NZ_JAHLOQ010000029.1"/>
</dbReference>
<feature type="transmembrane region" description="Helical" evidence="8">
    <location>
        <begin position="39"/>
        <end position="59"/>
    </location>
</feature>
<evidence type="ECO:0000256" key="1">
    <source>
        <dbReference type="ARBA" id="ARBA00004651"/>
    </source>
</evidence>
<evidence type="ECO:0000313" key="10">
    <source>
        <dbReference type="Proteomes" id="UP001196301"/>
    </source>
</evidence>
<comment type="caution">
    <text evidence="9">The sequence shown here is derived from an EMBL/GenBank/DDBJ whole genome shotgun (WGS) entry which is preliminary data.</text>
</comment>
<dbReference type="Proteomes" id="UP001196301">
    <property type="component" value="Unassembled WGS sequence"/>
</dbReference>
<dbReference type="EMBL" id="JAHLOQ010000029">
    <property type="protein sequence ID" value="MBU5336791.1"/>
    <property type="molecule type" value="Genomic_DNA"/>
</dbReference>
<evidence type="ECO:0000256" key="8">
    <source>
        <dbReference type="SAM" id="Phobius"/>
    </source>
</evidence>
<organism evidence="9 10">
    <name type="scientific">Intestinibacter bartlettii</name>
    <dbReference type="NCBI Taxonomy" id="261299"/>
    <lineage>
        <taxon>Bacteria</taxon>
        <taxon>Bacillati</taxon>
        <taxon>Bacillota</taxon>
        <taxon>Clostridia</taxon>
        <taxon>Peptostreptococcales</taxon>
        <taxon>Peptostreptococcaceae</taxon>
        <taxon>Intestinibacter</taxon>
    </lineage>
</organism>
<dbReference type="Pfam" id="PF03591">
    <property type="entry name" value="AzlC"/>
    <property type="match status" value="1"/>
</dbReference>
<evidence type="ECO:0000256" key="3">
    <source>
        <dbReference type="ARBA" id="ARBA00022448"/>
    </source>
</evidence>
<gene>
    <name evidence="9" type="ORF">KQI20_10105</name>
</gene>
<feature type="transmembrane region" description="Helical" evidence="8">
    <location>
        <begin position="71"/>
        <end position="92"/>
    </location>
</feature>
<dbReference type="InterPro" id="IPR011606">
    <property type="entry name" value="Brnchd-chn_aa_trnsp_permease"/>
</dbReference>
<reference evidence="9 10" key="1">
    <citation type="submission" date="2021-06" db="EMBL/GenBank/DDBJ databases">
        <authorList>
            <person name="Sun Q."/>
            <person name="Li D."/>
        </authorList>
    </citation>
    <scope>NUCLEOTIDE SEQUENCE [LARGE SCALE GENOMIC DNA]</scope>
    <source>
        <strain evidence="9 10">N19</strain>
    </source>
</reference>
<dbReference type="PANTHER" id="PTHR34979">
    <property type="entry name" value="INNER MEMBRANE PROTEIN YGAZ"/>
    <property type="match status" value="1"/>
</dbReference>
<proteinExistence type="inferred from homology"/>
<feature type="transmembrane region" description="Helical" evidence="8">
    <location>
        <begin position="130"/>
        <end position="146"/>
    </location>
</feature>
<evidence type="ECO:0000256" key="7">
    <source>
        <dbReference type="ARBA" id="ARBA00023136"/>
    </source>
</evidence>
<keyword evidence="6 8" id="KW-1133">Transmembrane helix</keyword>
<sequence>MKEIKKKTFSAALAATIPIFIGFLFSGFAYGVYMNAKGFNYIYCTLMSAIVCTGALQFLGVEILISAFNPVYTFIMSVMIGARHLFYSISMLDKYKDTGMKKPIMIFALCDETFSINISAKLTEDIDEKLYYFYVTCLVYFYWVFSSFVGGVIGGFITIDVTGIDFILTSLFFVTFINQLIDAKQYIPSFIGLISSFACLIIFGRDNFIIPSMVVILLILTVFRRKFEKEEEVENDI</sequence>
<evidence type="ECO:0000313" key="9">
    <source>
        <dbReference type="EMBL" id="MBU5336791.1"/>
    </source>
</evidence>
<evidence type="ECO:0000256" key="2">
    <source>
        <dbReference type="ARBA" id="ARBA00010735"/>
    </source>
</evidence>
<feature type="transmembrane region" description="Helical" evidence="8">
    <location>
        <begin position="12"/>
        <end position="33"/>
    </location>
</feature>
<keyword evidence="4" id="KW-1003">Cell membrane</keyword>
<feature type="transmembrane region" description="Helical" evidence="8">
    <location>
        <begin position="186"/>
        <end position="203"/>
    </location>
</feature>
<dbReference type="PANTHER" id="PTHR34979:SF1">
    <property type="entry name" value="INNER MEMBRANE PROTEIN YGAZ"/>
    <property type="match status" value="1"/>
</dbReference>
<accession>A0ABS6DY66</accession>